<keyword evidence="3" id="KW-1185">Reference proteome</keyword>
<gene>
    <name evidence="2" type="ORF">E2562_014623</name>
</gene>
<protein>
    <submittedName>
        <fullName evidence="2">Uncharacterized protein</fullName>
    </submittedName>
</protein>
<evidence type="ECO:0000313" key="3">
    <source>
        <dbReference type="Proteomes" id="UP000479710"/>
    </source>
</evidence>
<reference evidence="2 3" key="1">
    <citation type="submission" date="2019-11" db="EMBL/GenBank/DDBJ databases">
        <title>Whole genome sequence of Oryza granulata.</title>
        <authorList>
            <person name="Li W."/>
        </authorList>
    </citation>
    <scope>NUCLEOTIDE SEQUENCE [LARGE SCALE GENOMIC DNA]</scope>
    <source>
        <strain evidence="3">cv. Menghai</strain>
        <tissue evidence="2">Leaf</tissue>
    </source>
</reference>
<organism evidence="2 3">
    <name type="scientific">Oryza meyeriana var. granulata</name>
    <dbReference type="NCBI Taxonomy" id="110450"/>
    <lineage>
        <taxon>Eukaryota</taxon>
        <taxon>Viridiplantae</taxon>
        <taxon>Streptophyta</taxon>
        <taxon>Embryophyta</taxon>
        <taxon>Tracheophyta</taxon>
        <taxon>Spermatophyta</taxon>
        <taxon>Magnoliopsida</taxon>
        <taxon>Liliopsida</taxon>
        <taxon>Poales</taxon>
        <taxon>Poaceae</taxon>
        <taxon>BOP clade</taxon>
        <taxon>Oryzoideae</taxon>
        <taxon>Oryzeae</taxon>
        <taxon>Oryzinae</taxon>
        <taxon>Oryza</taxon>
        <taxon>Oryza meyeriana</taxon>
    </lineage>
</organism>
<feature type="region of interest" description="Disordered" evidence="1">
    <location>
        <begin position="94"/>
        <end position="135"/>
    </location>
</feature>
<sequence length="135" mass="14086">MGITEGATALHCPPPLLRRREGPTVGVPLPLLLAAQPGAPRARPPSQPLRRIQSHGVFGVLRCKKANGVEALSLTLSPTIPFVPYDLVGRMGMGGGVSSLEAAKERRGGQRGGRKGSGRCGEAAGVEEEDGEHLH</sequence>
<dbReference type="EMBL" id="SPHZ02000005">
    <property type="protein sequence ID" value="KAF0916884.1"/>
    <property type="molecule type" value="Genomic_DNA"/>
</dbReference>
<comment type="caution">
    <text evidence="2">The sequence shown here is derived from an EMBL/GenBank/DDBJ whole genome shotgun (WGS) entry which is preliminary data.</text>
</comment>
<dbReference type="AlphaFoldDB" id="A0A6G1DXQ7"/>
<dbReference type="Proteomes" id="UP000479710">
    <property type="component" value="Unassembled WGS sequence"/>
</dbReference>
<feature type="compositionally biased region" description="Acidic residues" evidence="1">
    <location>
        <begin position="125"/>
        <end position="135"/>
    </location>
</feature>
<evidence type="ECO:0000313" key="2">
    <source>
        <dbReference type="EMBL" id="KAF0916884.1"/>
    </source>
</evidence>
<evidence type="ECO:0000256" key="1">
    <source>
        <dbReference type="SAM" id="MobiDB-lite"/>
    </source>
</evidence>
<accession>A0A6G1DXQ7</accession>
<name>A0A6G1DXQ7_9ORYZ</name>
<proteinExistence type="predicted"/>